<dbReference type="PANTHER" id="PTHR37984:SF5">
    <property type="entry name" value="PROTEIN NYNRIN-LIKE"/>
    <property type="match status" value="1"/>
</dbReference>
<proteinExistence type="predicted"/>
<keyword evidence="3" id="KW-0540">Nuclease</keyword>
<evidence type="ECO:0000313" key="8">
    <source>
        <dbReference type="EMBL" id="NIE47854.1"/>
    </source>
</evidence>
<evidence type="ECO:0000256" key="1">
    <source>
        <dbReference type="ARBA" id="ARBA00022679"/>
    </source>
</evidence>
<evidence type="ECO:0000256" key="2">
    <source>
        <dbReference type="ARBA" id="ARBA00022695"/>
    </source>
</evidence>
<dbReference type="Pfam" id="PF17917">
    <property type="entry name" value="RT_RNaseH"/>
    <property type="match status" value="1"/>
</dbReference>
<dbReference type="GO" id="GO:0004519">
    <property type="term" value="F:endonuclease activity"/>
    <property type="evidence" value="ECO:0007669"/>
    <property type="project" value="UniProtKB-KW"/>
</dbReference>
<keyword evidence="4" id="KW-0255">Endonuclease</keyword>
<protein>
    <submittedName>
        <fullName evidence="8">Putative tick transposon</fullName>
    </submittedName>
</protein>
<evidence type="ECO:0000256" key="4">
    <source>
        <dbReference type="ARBA" id="ARBA00022759"/>
    </source>
</evidence>
<dbReference type="InterPro" id="IPR043502">
    <property type="entry name" value="DNA/RNA_pol_sf"/>
</dbReference>
<keyword evidence="6" id="KW-0695">RNA-directed DNA polymerase</keyword>
<dbReference type="InterPro" id="IPR001849">
    <property type="entry name" value="PH_domain"/>
</dbReference>
<dbReference type="InterPro" id="IPR050951">
    <property type="entry name" value="Retrovirus_Pol_polyprotein"/>
</dbReference>
<name>A0A6G5AA76_RHIMP</name>
<feature type="domain" description="PH" evidence="7">
    <location>
        <begin position="1"/>
        <end position="49"/>
    </location>
</feature>
<keyword evidence="2" id="KW-0548">Nucleotidyltransferase</keyword>
<keyword evidence="1" id="KW-0808">Transferase</keyword>
<evidence type="ECO:0000259" key="7">
    <source>
        <dbReference type="PROSITE" id="PS50003"/>
    </source>
</evidence>
<evidence type="ECO:0000256" key="5">
    <source>
        <dbReference type="ARBA" id="ARBA00022801"/>
    </source>
</evidence>
<dbReference type="SUPFAM" id="SSF56672">
    <property type="entry name" value="DNA/RNA polymerases"/>
    <property type="match status" value="1"/>
</dbReference>
<dbReference type="AlphaFoldDB" id="A0A6G5AA76"/>
<evidence type="ECO:0000256" key="3">
    <source>
        <dbReference type="ARBA" id="ARBA00022722"/>
    </source>
</evidence>
<dbReference type="PROSITE" id="PS50003">
    <property type="entry name" value="PH_DOMAIN"/>
    <property type="match status" value="1"/>
</dbReference>
<dbReference type="GO" id="GO:0003964">
    <property type="term" value="F:RNA-directed DNA polymerase activity"/>
    <property type="evidence" value="ECO:0007669"/>
    <property type="project" value="UniProtKB-KW"/>
</dbReference>
<evidence type="ECO:0000256" key="6">
    <source>
        <dbReference type="ARBA" id="ARBA00022918"/>
    </source>
</evidence>
<dbReference type="InterPro" id="IPR041373">
    <property type="entry name" value="RT_RNaseH"/>
</dbReference>
<reference evidence="8" key="1">
    <citation type="submission" date="2020-03" db="EMBL/GenBank/DDBJ databases">
        <title>A transcriptome and proteome of the tick Rhipicephalus microplus shaped by the genetic composition of its hosts and developmental stage.</title>
        <authorList>
            <person name="Garcia G.R."/>
            <person name="Ribeiro J.M.C."/>
            <person name="Maruyama S.R."/>
            <person name="Gardinasse L.G."/>
            <person name="Nelson K."/>
            <person name="Ferreira B.R."/>
            <person name="Andrade T.G."/>
            <person name="Santos I.K.F.M."/>
        </authorList>
    </citation>
    <scope>NUCLEOTIDE SEQUENCE</scope>
    <source>
        <strain evidence="8">NSGR</strain>
        <tissue evidence="8">Salivary glands</tissue>
    </source>
</reference>
<keyword evidence="5" id="KW-0378">Hydrolase</keyword>
<dbReference type="GO" id="GO:0016787">
    <property type="term" value="F:hydrolase activity"/>
    <property type="evidence" value="ECO:0007669"/>
    <property type="project" value="UniProtKB-KW"/>
</dbReference>
<accession>A0A6G5AA76</accession>
<dbReference type="EMBL" id="GIKN01005581">
    <property type="protein sequence ID" value="NIE47854.1"/>
    <property type="molecule type" value="Transcribed_RNA"/>
</dbReference>
<sequence length="133" mass="16021">MAVRYFRPYLDDRSFKLFTDHQALTYILNLAEPRGKISRWVSELQQFTFMVHHRPGEHLKDVDALSRLAVIPDYKNVNATLLWEGTEELKFHNRKFTVPETMVPRILELYHNSPHSGRHDGFWRVYHKIRQRF</sequence>
<dbReference type="PANTHER" id="PTHR37984">
    <property type="entry name" value="PROTEIN CBG26694"/>
    <property type="match status" value="1"/>
</dbReference>
<organism evidence="8">
    <name type="scientific">Rhipicephalus microplus</name>
    <name type="common">Cattle tick</name>
    <name type="synonym">Boophilus microplus</name>
    <dbReference type="NCBI Taxonomy" id="6941"/>
    <lineage>
        <taxon>Eukaryota</taxon>
        <taxon>Metazoa</taxon>
        <taxon>Ecdysozoa</taxon>
        <taxon>Arthropoda</taxon>
        <taxon>Chelicerata</taxon>
        <taxon>Arachnida</taxon>
        <taxon>Acari</taxon>
        <taxon>Parasitiformes</taxon>
        <taxon>Ixodida</taxon>
        <taxon>Ixodoidea</taxon>
        <taxon>Ixodidae</taxon>
        <taxon>Rhipicephalinae</taxon>
        <taxon>Rhipicephalus</taxon>
        <taxon>Boophilus</taxon>
    </lineage>
</organism>